<dbReference type="PROSITE" id="PS50104">
    <property type="entry name" value="TIR"/>
    <property type="match status" value="2"/>
</dbReference>
<feature type="domain" description="TIR" evidence="2">
    <location>
        <begin position="194"/>
        <end position="357"/>
    </location>
</feature>
<proteinExistence type="predicted"/>
<feature type="domain" description="TIR" evidence="2">
    <location>
        <begin position="5"/>
        <end position="184"/>
    </location>
</feature>
<evidence type="ECO:0000313" key="4">
    <source>
        <dbReference type="Proteomes" id="UP000029120"/>
    </source>
</evidence>
<sequence>MGSGLEHQVFISFRGKDVRDNFFSFLKENLVEKGVKVKTDEDAPRGKPINENLLKLIRDSKVAVVIFSANFAESDSCLDELVEIEKQRKLKKLDPLPIFFAVEASHVRLEVHSPFKDILLRLEDDERIKARKESPKALEEAEKRFLSWRGALDSISYCMGLTYRTGSNQAIFRRGIVEKVKDMLANVPSPDGVPQHRVFISFRGEDIRHSFLPLLIVGFKRSKINVFEDDENLIRGKSIDNLFLGIQESRIALVIFTDNYMSSAWCLEELVEISKCMKINSLKVLPIFYKVEPEGVLGYNRTFIDQLVEIWGTTDARIGRWNQALLSVGNMPRYISKPQMRDADFVEDIINATTKMLTDTSCT</sequence>
<keyword evidence="1" id="KW-0520">NAD</keyword>
<dbReference type="Proteomes" id="UP000029120">
    <property type="component" value="Chromosome 6"/>
</dbReference>
<dbReference type="SUPFAM" id="SSF52200">
    <property type="entry name" value="Toll/Interleukin receptor TIR domain"/>
    <property type="match status" value="2"/>
</dbReference>
<evidence type="ECO:0000259" key="2">
    <source>
        <dbReference type="PROSITE" id="PS50104"/>
    </source>
</evidence>
<organism evidence="3 4">
    <name type="scientific">Arabis alpina</name>
    <name type="common">Alpine rock-cress</name>
    <dbReference type="NCBI Taxonomy" id="50452"/>
    <lineage>
        <taxon>Eukaryota</taxon>
        <taxon>Viridiplantae</taxon>
        <taxon>Streptophyta</taxon>
        <taxon>Embryophyta</taxon>
        <taxon>Tracheophyta</taxon>
        <taxon>Spermatophyta</taxon>
        <taxon>Magnoliopsida</taxon>
        <taxon>eudicotyledons</taxon>
        <taxon>Gunneridae</taxon>
        <taxon>Pentapetalae</taxon>
        <taxon>rosids</taxon>
        <taxon>malvids</taxon>
        <taxon>Brassicales</taxon>
        <taxon>Brassicaceae</taxon>
        <taxon>Arabideae</taxon>
        <taxon>Arabis</taxon>
    </lineage>
</organism>
<dbReference type="OMA" id="IRGLHIV"/>
<evidence type="ECO:0000313" key="3">
    <source>
        <dbReference type="EMBL" id="KFK33060.1"/>
    </source>
</evidence>
<dbReference type="eggNOG" id="ENOG502RRI9">
    <property type="taxonomic scope" value="Eukaryota"/>
</dbReference>
<dbReference type="GO" id="GO:0007165">
    <property type="term" value="P:signal transduction"/>
    <property type="evidence" value="ECO:0007669"/>
    <property type="project" value="InterPro"/>
</dbReference>
<dbReference type="SMART" id="SM00255">
    <property type="entry name" value="TIR"/>
    <property type="match status" value="2"/>
</dbReference>
<name>A0A087GT58_ARAAL</name>
<dbReference type="OrthoDB" id="1081807at2759"/>
<gene>
    <name evidence="3" type="ordered locus">AALP_Aa6g324700</name>
</gene>
<dbReference type="FunFam" id="3.40.50.10140:FF:000007">
    <property type="entry name" value="Disease resistance protein (TIR-NBS-LRR class)"/>
    <property type="match status" value="2"/>
</dbReference>
<dbReference type="Pfam" id="PF01582">
    <property type="entry name" value="TIR"/>
    <property type="match status" value="2"/>
</dbReference>
<dbReference type="AlphaFoldDB" id="A0A087GT58"/>
<keyword evidence="4" id="KW-1185">Reference proteome</keyword>
<accession>A0A087GT58</accession>
<protein>
    <recommendedName>
        <fullName evidence="2">TIR domain-containing protein</fullName>
    </recommendedName>
</protein>
<dbReference type="InterPro" id="IPR000157">
    <property type="entry name" value="TIR_dom"/>
</dbReference>
<dbReference type="EMBL" id="CM002874">
    <property type="protein sequence ID" value="KFK33060.1"/>
    <property type="molecule type" value="Genomic_DNA"/>
</dbReference>
<evidence type="ECO:0000256" key="1">
    <source>
        <dbReference type="ARBA" id="ARBA00023027"/>
    </source>
</evidence>
<dbReference type="PANTHER" id="PTHR32009">
    <property type="entry name" value="TMV RESISTANCE PROTEIN N-LIKE"/>
    <property type="match status" value="1"/>
</dbReference>
<dbReference type="Gramene" id="KFK33060">
    <property type="protein sequence ID" value="KFK33060"/>
    <property type="gene ID" value="AALP_AA6G324700"/>
</dbReference>
<reference evidence="4" key="1">
    <citation type="journal article" date="2015" name="Nat. Plants">
        <title>Genome expansion of Arabis alpina linked with retrotransposition and reduced symmetric DNA methylation.</title>
        <authorList>
            <person name="Willing E.M."/>
            <person name="Rawat V."/>
            <person name="Mandakova T."/>
            <person name="Maumus F."/>
            <person name="James G.V."/>
            <person name="Nordstroem K.J."/>
            <person name="Becker C."/>
            <person name="Warthmann N."/>
            <person name="Chica C."/>
            <person name="Szarzynska B."/>
            <person name="Zytnicki M."/>
            <person name="Albani M.C."/>
            <person name="Kiefer C."/>
            <person name="Bergonzi S."/>
            <person name="Castaings L."/>
            <person name="Mateos J.L."/>
            <person name="Berns M.C."/>
            <person name="Bujdoso N."/>
            <person name="Piofczyk T."/>
            <person name="de Lorenzo L."/>
            <person name="Barrero-Sicilia C."/>
            <person name="Mateos I."/>
            <person name="Piednoel M."/>
            <person name="Hagmann J."/>
            <person name="Chen-Min-Tao R."/>
            <person name="Iglesias-Fernandez R."/>
            <person name="Schuster S.C."/>
            <person name="Alonso-Blanco C."/>
            <person name="Roudier F."/>
            <person name="Carbonero P."/>
            <person name="Paz-Ares J."/>
            <person name="Davis S.J."/>
            <person name="Pecinka A."/>
            <person name="Quesneville H."/>
            <person name="Colot V."/>
            <person name="Lysak M.A."/>
            <person name="Weigel D."/>
            <person name="Coupland G."/>
            <person name="Schneeberger K."/>
        </authorList>
    </citation>
    <scope>NUCLEOTIDE SEQUENCE [LARGE SCALE GENOMIC DNA]</scope>
    <source>
        <strain evidence="4">cv. Pajares</strain>
    </source>
</reference>
<dbReference type="PANTHER" id="PTHR32009:SF109">
    <property type="entry name" value="TOLL-INTERLEUKIN-RESISTANCE (TIR) DOMAIN FAMILY PROTEIN"/>
    <property type="match status" value="1"/>
</dbReference>
<dbReference type="Gene3D" id="3.40.50.10140">
    <property type="entry name" value="Toll/interleukin-1 receptor homology (TIR) domain"/>
    <property type="match status" value="2"/>
</dbReference>
<dbReference type="InterPro" id="IPR035897">
    <property type="entry name" value="Toll_tir_struct_dom_sf"/>
</dbReference>